<evidence type="ECO:0000256" key="2">
    <source>
        <dbReference type="ARBA" id="ARBA00012544"/>
    </source>
</evidence>
<keyword evidence="5" id="KW-0732">Signal</keyword>
<dbReference type="PANTHER" id="PTHR48043">
    <property type="entry name" value="EG:EG0003.4 PROTEIN-RELATED"/>
    <property type="match status" value="1"/>
</dbReference>
<organism evidence="8 9">
    <name type="scientific">Pristionchus mayeri</name>
    <dbReference type="NCBI Taxonomy" id="1317129"/>
    <lineage>
        <taxon>Eukaryota</taxon>
        <taxon>Metazoa</taxon>
        <taxon>Ecdysozoa</taxon>
        <taxon>Nematoda</taxon>
        <taxon>Chromadorea</taxon>
        <taxon>Rhabditida</taxon>
        <taxon>Rhabditina</taxon>
        <taxon>Diplogasteromorpha</taxon>
        <taxon>Diplogasteroidea</taxon>
        <taxon>Neodiplogasteridae</taxon>
        <taxon>Pristionchus</taxon>
    </lineage>
</organism>
<dbReference type="EC" id="2.4.1.17" evidence="2"/>
<accession>A0AAN5CIC7</accession>
<evidence type="ECO:0000313" key="8">
    <source>
        <dbReference type="EMBL" id="GMR44936.1"/>
    </source>
</evidence>
<evidence type="ECO:0000256" key="6">
    <source>
        <dbReference type="ARBA" id="ARBA00047475"/>
    </source>
</evidence>
<feature type="non-terminal residue" evidence="8">
    <location>
        <position position="1"/>
    </location>
</feature>
<dbReference type="Gene3D" id="3.40.50.2000">
    <property type="entry name" value="Glycogen Phosphorylase B"/>
    <property type="match status" value="1"/>
</dbReference>
<reference evidence="9" key="1">
    <citation type="submission" date="2022-10" db="EMBL/GenBank/DDBJ databases">
        <title>Genome assembly of Pristionchus species.</title>
        <authorList>
            <person name="Yoshida K."/>
            <person name="Sommer R.J."/>
        </authorList>
    </citation>
    <scope>NUCLEOTIDE SEQUENCE [LARGE SCALE GENOMIC DNA]</scope>
    <source>
        <strain evidence="9">RS5460</strain>
    </source>
</reference>
<dbReference type="InterPro" id="IPR002213">
    <property type="entry name" value="UDP_glucos_trans"/>
</dbReference>
<dbReference type="FunFam" id="3.40.50.2000:FF:000201">
    <property type="entry name" value="UDP-glucuronosyltransferase"/>
    <property type="match status" value="1"/>
</dbReference>
<dbReference type="Pfam" id="PF00201">
    <property type="entry name" value="UDPGT"/>
    <property type="match status" value="1"/>
</dbReference>
<comment type="caution">
    <text evidence="8">The sequence shown here is derived from an EMBL/GenBank/DDBJ whole genome shotgun (WGS) entry which is preliminary data.</text>
</comment>
<name>A0AAN5CIC7_9BILA</name>
<evidence type="ECO:0000256" key="7">
    <source>
        <dbReference type="SAM" id="Phobius"/>
    </source>
</evidence>
<keyword evidence="3" id="KW-0328">Glycosyltransferase</keyword>
<dbReference type="EMBL" id="BTRK01000004">
    <property type="protein sequence ID" value="GMR44936.1"/>
    <property type="molecule type" value="Genomic_DNA"/>
</dbReference>
<sequence length="404" mass="45446">VTLNDPDLLEALENQTFDAGFTESLDACGYVLFHRLGIKKYATTVSLALLDGQFGITQVPVNTAYVPSMMGGKFGDRMTLWERFLNTLTYRSFDSLLEEIADLFQELVNKQFRKPTDVRANSSLVFFNSDPLADFPKLTSPRIIDIGGISVHAGYKPVNKHWSSILNLRNHTILLSFGTFVQAYLMPTQYRHSIRKALAKFPNVTFIVKYEKPDHNFSDGLPNVVETVWAPQHDLLHDPRLTAFITHGGQGSITEASEAGVPLVCIPVTADQFRNARQVERNGVGVMLPKEELADSSLLEEAIASILTQERYRESARKLAQSIADRPFSMKDVFVRNMEFLVKHGPLRRLDHFGASMSTVQYYQLDLIAVFIAVSVIILIVTWVTVKHILANLSRLYALKLKVN</sequence>
<dbReference type="PANTHER" id="PTHR48043:SF23">
    <property type="entry name" value="UDP-GLUCURONOSYLTRANSFERASE"/>
    <property type="match status" value="1"/>
</dbReference>
<evidence type="ECO:0000313" key="9">
    <source>
        <dbReference type="Proteomes" id="UP001328107"/>
    </source>
</evidence>
<comment type="catalytic activity">
    <reaction evidence="6">
        <text>glucuronate acceptor + UDP-alpha-D-glucuronate = acceptor beta-D-glucuronoside + UDP + H(+)</text>
        <dbReference type="Rhea" id="RHEA:21032"/>
        <dbReference type="ChEBI" id="CHEBI:15378"/>
        <dbReference type="ChEBI" id="CHEBI:58052"/>
        <dbReference type="ChEBI" id="CHEBI:58223"/>
        <dbReference type="ChEBI" id="CHEBI:132367"/>
        <dbReference type="ChEBI" id="CHEBI:132368"/>
        <dbReference type="EC" id="2.4.1.17"/>
    </reaction>
</comment>
<protein>
    <recommendedName>
        <fullName evidence="2">glucuronosyltransferase</fullName>
        <ecNumber evidence="2">2.4.1.17</ecNumber>
    </recommendedName>
</protein>
<dbReference type="AlphaFoldDB" id="A0AAN5CIC7"/>
<comment type="similarity">
    <text evidence="1">Belongs to the UDP-glycosyltransferase family.</text>
</comment>
<keyword evidence="7" id="KW-0812">Transmembrane</keyword>
<keyword evidence="7" id="KW-1133">Transmembrane helix</keyword>
<dbReference type="GO" id="GO:0015020">
    <property type="term" value="F:glucuronosyltransferase activity"/>
    <property type="evidence" value="ECO:0007669"/>
    <property type="project" value="UniProtKB-EC"/>
</dbReference>
<dbReference type="CDD" id="cd03784">
    <property type="entry name" value="GT1_Gtf-like"/>
    <property type="match status" value="1"/>
</dbReference>
<keyword evidence="7" id="KW-0472">Membrane</keyword>
<dbReference type="SUPFAM" id="SSF53756">
    <property type="entry name" value="UDP-Glycosyltransferase/glycogen phosphorylase"/>
    <property type="match status" value="1"/>
</dbReference>
<dbReference type="Proteomes" id="UP001328107">
    <property type="component" value="Unassembled WGS sequence"/>
</dbReference>
<dbReference type="InterPro" id="IPR050271">
    <property type="entry name" value="UDP-glycosyltransferase"/>
</dbReference>
<keyword evidence="9" id="KW-1185">Reference proteome</keyword>
<gene>
    <name evidence="8" type="ORF">PMAYCL1PPCAC_15131</name>
</gene>
<evidence type="ECO:0000256" key="4">
    <source>
        <dbReference type="ARBA" id="ARBA00022679"/>
    </source>
</evidence>
<evidence type="ECO:0000256" key="5">
    <source>
        <dbReference type="ARBA" id="ARBA00022729"/>
    </source>
</evidence>
<feature type="transmembrane region" description="Helical" evidence="7">
    <location>
        <begin position="367"/>
        <end position="386"/>
    </location>
</feature>
<keyword evidence="4" id="KW-0808">Transferase</keyword>
<evidence type="ECO:0000256" key="3">
    <source>
        <dbReference type="ARBA" id="ARBA00022676"/>
    </source>
</evidence>
<proteinExistence type="inferred from homology"/>
<evidence type="ECO:0000256" key="1">
    <source>
        <dbReference type="ARBA" id="ARBA00009995"/>
    </source>
</evidence>